<protein>
    <recommendedName>
        <fullName evidence="5">HTH tetR-type domain-containing protein</fullName>
    </recommendedName>
</protein>
<dbReference type="EMBL" id="MLHV01000005">
    <property type="protein sequence ID" value="OHU05739.1"/>
    <property type="molecule type" value="Genomic_DNA"/>
</dbReference>
<feature type="DNA-binding region" description="H-T-H motif" evidence="4">
    <location>
        <begin position="26"/>
        <end position="45"/>
    </location>
</feature>
<gene>
    <name evidence="6" type="ORF">BKG61_07700</name>
</gene>
<reference evidence="6 7" key="1">
    <citation type="submission" date="2016-10" db="EMBL/GenBank/DDBJ databases">
        <title>Evaluation of Human, Animal and Environmental Mycobacterium chelonae Isolates by Core Genome Phylogenomic Analysis, Targeted Gene Comparison, and Anti-microbial Susceptibility Patterns: A Tale of Mistaken Identities.</title>
        <authorList>
            <person name="Fogelson S.B."/>
            <person name="Camus A.C."/>
            <person name="Lorenz W."/>
            <person name="Vasireddy R."/>
            <person name="Vasireddy S."/>
            <person name="Smith T."/>
            <person name="Brown-Elliott B.A."/>
            <person name="Wallace R.J.Jr."/>
            <person name="Hasan N.A."/>
            <person name="Reischl U."/>
            <person name="Sanchez S."/>
        </authorList>
    </citation>
    <scope>NUCLEOTIDE SEQUENCE [LARGE SCALE GENOMIC DNA]</scope>
    <source>
        <strain evidence="6 7">24999</strain>
    </source>
</reference>
<evidence type="ECO:0000256" key="2">
    <source>
        <dbReference type="ARBA" id="ARBA00023125"/>
    </source>
</evidence>
<keyword evidence="7" id="KW-1185">Reference proteome</keyword>
<dbReference type="InterPro" id="IPR009057">
    <property type="entry name" value="Homeodomain-like_sf"/>
</dbReference>
<dbReference type="PANTHER" id="PTHR30055">
    <property type="entry name" value="HTH-TYPE TRANSCRIPTIONAL REGULATOR RUTR"/>
    <property type="match status" value="1"/>
</dbReference>
<dbReference type="SUPFAM" id="SSF46689">
    <property type="entry name" value="Homeodomain-like"/>
    <property type="match status" value="1"/>
</dbReference>
<dbReference type="PANTHER" id="PTHR30055:SF234">
    <property type="entry name" value="HTH-TYPE TRANSCRIPTIONAL REGULATOR BETI"/>
    <property type="match status" value="1"/>
</dbReference>
<dbReference type="PROSITE" id="PS50977">
    <property type="entry name" value="HTH_TETR_2"/>
    <property type="match status" value="1"/>
</dbReference>
<evidence type="ECO:0000313" key="7">
    <source>
        <dbReference type="Proteomes" id="UP000179636"/>
    </source>
</evidence>
<proteinExistence type="predicted"/>
<dbReference type="Proteomes" id="UP000179636">
    <property type="component" value="Unassembled WGS sequence"/>
</dbReference>
<evidence type="ECO:0000256" key="1">
    <source>
        <dbReference type="ARBA" id="ARBA00023015"/>
    </source>
</evidence>
<keyword evidence="1" id="KW-0805">Transcription regulation</keyword>
<accession>A0A1S1KJB0</accession>
<sequence>MTAHQRARLLRAVVSAVADKGFQQTTIADIVERARVSRAVMYREFDSKLDCFLVAIDAGRTLLMERLEQAVREAGGGPLESVARAISHTYLQTCVHEPDHTRAWVLELGTAGPEGIAMRTDYLDALAALMRNIDAEHGAGTTRPPGHYVALVGGITELVARKVHSGEQGRLLDIEDTLVAVIVTMLR</sequence>
<dbReference type="Gene3D" id="1.10.357.10">
    <property type="entry name" value="Tetracycline Repressor, domain 2"/>
    <property type="match status" value="1"/>
</dbReference>
<dbReference type="AlphaFoldDB" id="A0A1S1KJB0"/>
<evidence type="ECO:0000259" key="5">
    <source>
        <dbReference type="PROSITE" id="PS50977"/>
    </source>
</evidence>
<dbReference type="STRING" id="1908205.BKG60_26735"/>
<evidence type="ECO:0000256" key="4">
    <source>
        <dbReference type="PROSITE-ProRule" id="PRU00335"/>
    </source>
</evidence>
<dbReference type="GO" id="GO:0003700">
    <property type="term" value="F:DNA-binding transcription factor activity"/>
    <property type="evidence" value="ECO:0007669"/>
    <property type="project" value="TreeGrafter"/>
</dbReference>
<feature type="domain" description="HTH tetR-type" evidence="5">
    <location>
        <begin position="3"/>
        <end position="63"/>
    </location>
</feature>
<dbReference type="GO" id="GO:0000976">
    <property type="term" value="F:transcription cis-regulatory region binding"/>
    <property type="evidence" value="ECO:0007669"/>
    <property type="project" value="TreeGrafter"/>
</dbReference>
<name>A0A1S1KJB0_9MYCO</name>
<comment type="caution">
    <text evidence="6">The sequence shown here is derived from an EMBL/GenBank/DDBJ whole genome shotgun (WGS) entry which is preliminary data.</text>
</comment>
<dbReference type="Pfam" id="PF00440">
    <property type="entry name" value="TetR_N"/>
    <property type="match status" value="1"/>
</dbReference>
<evidence type="ECO:0000256" key="3">
    <source>
        <dbReference type="ARBA" id="ARBA00023163"/>
    </source>
</evidence>
<dbReference type="InterPro" id="IPR001647">
    <property type="entry name" value="HTH_TetR"/>
</dbReference>
<evidence type="ECO:0000313" key="6">
    <source>
        <dbReference type="EMBL" id="OHU05739.1"/>
    </source>
</evidence>
<dbReference type="InterPro" id="IPR050109">
    <property type="entry name" value="HTH-type_TetR-like_transc_reg"/>
</dbReference>
<keyword evidence="3" id="KW-0804">Transcription</keyword>
<keyword evidence="2 4" id="KW-0238">DNA-binding</keyword>
<organism evidence="6 7">
    <name type="scientific">Mycobacterium syngnathidarum</name>
    <dbReference type="NCBI Taxonomy" id="1908205"/>
    <lineage>
        <taxon>Bacteria</taxon>
        <taxon>Bacillati</taxon>
        <taxon>Actinomycetota</taxon>
        <taxon>Actinomycetes</taxon>
        <taxon>Mycobacteriales</taxon>
        <taxon>Mycobacteriaceae</taxon>
        <taxon>Mycobacterium</taxon>
    </lineage>
</organism>